<evidence type="ECO:0000256" key="3">
    <source>
        <dbReference type="SAM" id="Phobius"/>
    </source>
</evidence>
<dbReference type="InterPro" id="IPR001509">
    <property type="entry name" value="Epimerase_deHydtase"/>
</dbReference>
<name>A0A5K1I9Q7_9GAMM</name>
<evidence type="ECO:0000256" key="2">
    <source>
        <dbReference type="ARBA" id="ARBA00007637"/>
    </source>
</evidence>
<proteinExistence type="inferred from homology"/>
<dbReference type="RefSeq" id="WP_225810105.1">
    <property type="nucleotide sequence ID" value="NZ_CABVOU010000046.1"/>
</dbReference>
<keyword evidence="3" id="KW-1133">Transmembrane helix</keyword>
<comment type="pathway">
    <text evidence="1">Bacterial outer membrane biogenesis; LPS O-antigen biosynthesis.</text>
</comment>
<dbReference type="AlphaFoldDB" id="A0A5K1I9Q7"/>
<dbReference type="InterPro" id="IPR036291">
    <property type="entry name" value="NAD(P)-bd_dom_sf"/>
</dbReference>
<gene>
    <name evidence="5" type="ORF">HALO32_03199</name>
</gene>
<dbReference type="PANTHER" id="PTHR43000">
    <property type="entry name" value="DTDP-D-GLUCOSE 4,6-DEHYDRATASE-RELATED"/>
    <property type="match status" value="1"/>
</dbReference>
<sequence>MSDTESVGIMTVLVTGASGFIGSAVVARLEETPAMRVVGCSRAGGRVLWASPELSDSADWSGLLAGVDCVIHTAGRAHVLAEEAQDSLAEFRRVNVLGTLRLAGQAAAAGVKRFLFISSIGVNGNCNTRPYTESDTPQPAEPYAQSKWEAEQGLWEIQRETGMEVVIIRPPLVYGPDAPGNFGLLSKVATKGLPLPLAGIRNRRSFVSVWNLVDFIVLCIDHPRAAGQTFLVADGEDVSTSELLRKLARAAVRPSRLFWLPAPLLKAGATALGKRGIYDRLFDSLQVDARHARRTLGWVPPLSLDEGLARCFRQADEGPVS</sequence>
<comment type="similarity">
    <text evidence="2">Belongs to the NAD(P)-dependent epimerase/dehydratase family.</text>
</comment>
<dbReference type="GO" id="GO:0003978">
    <property type="term" value="F:UDP-glucose 4-epimerase activity"/>
    <property type="evidence" value="ECO:0007669"/>
    <property type="project" value="UniProtKB-EC"/>
</dbReference>
<keyword evidence="5" id="KW-0413">Isomerase</keyword>
<keyword evidence="6" id="KW-1185">Reference proteome</keyword>
<dbReference type="SUPFAM" id="SSF51735">
    <property type="entry name" value="NAD(P)-binding Rossmann-fold domains"/>
    <property type="match status" value="1"/>
</dbReference>
<dbReference type="EC" id="5.1.3.2" evidence="5"/>
<evidence type="ECO:0000313" key="5">
    <source>
        <dbReference type="EMBL" id="VVZ97083.1"/>
    </source>
</evidence>
<accession>A0A5K1I9Q7</accession>
<feature type="domain" description="NAD-dependent epimerase/dehydratase" evidence="4">
    <location>
        <begin position="12"/>
        <end position="231"/>
    </location>
</feature>
<dbReference type="Pfam" id="PF01370">
    <property type="entry name" value="Epimerase"/>
    <property type="match status" value="1"/>
</dbReference>
<organism evidence="5 6">
    <name type="scientific">Halomonas lysinitropha</name>
    <dbReference type="NCBI Taxonomy" id="2607506"/>
    <lineage>
        <taxon>Bacteria</taxon>
        <taxon>Pseudomonadati</taxon>
        <taxon>Pseudomonadota</taxon>
        <taxon>Gammaproteobacteria</taxon>
        <taxon>Oceanospirillales</taxon>
        <taxon>Halomonadaceae</taxon>
        <taxon>Halomonas</taxon>
    </lineage>
</organism>
<dbReference type="Proteomes" id="UP000326725">
    <property type="component" value="Unassembled WGS sequence"/>
</dbReference>
<evidence type="ECO:0000256" key="1">
    <source>
        <dbReference type="ARBA" id="ARBA00005125"/>
    </source>
</evidence>
<evidence type="ECO:0000313" key="6">
    <source>
        <dbReference type="Proteomes" id="UP000326725"/>
    </source>
</evidence>
<reference evidence="5 6" key="1">
    <citation type="submission" date="2019-09" db="EMBL/GenBank/DDBJ databases">
        <authorList>
            <person name="Criscuolo A."/>
        </authorList>
    </citation>
    <scope>NUCLEOTIDE SEQUENCE [LARGE SCALE GENOMIC DNA]</scope>
    <source>
        <strain evidence="6">3(2)</strain>
    </source>
</reference>
<keyword evidence="3" id="KW-0472">Membrane</keyword>
<feature type="transmembrane region" description="Helical" evidence="3">
    <location>
        <begin position="6"/>
        <end position="27"/>
    </location>
</feature>
<protein>
    <submittedName>
        <fullName evidence="5">UDP-glucose 4-epimerase</fullName>
        <ecNumber evidence="5">5.1.3.2</ecNumber>
    </submittedName>
</protein>
<evidence type="ECO:0000259" key="4">
    <source>
        <dbReference type="Pfam" id="PF01370"/>
    </source>
</evidence>
<dbReference type="EMBL" id="CABVOU010000046">
    <property type="protein sequence ID" value="VVZ97083.1"/>
    <property type="molecule type" value="Genomic_DNA"/>
</dbReference>
<dbReference type="Gene3D" id="3.40.50.720">
    <property type="entry name" value="NAD(P)-binding Rossmann-like Domain"/>
    <property type="match status" value="1"/>
</dbReference>
<keyword evidence="3" id="KW-0812">Transmembrane</keyword>